<dbReference type="InterPro" id="IPR025736">
    <property type="entry name" value="PucR_C-HTH_dom"/>
</dbReference>
<dbReference type="Gene3D" id="1.10.10.2840">
    <property type="entry name" value="PucR C-terminal helix-turn-helix domain"/>
    <property type="match status" value="1"/>
</dbReference>
<keyword evidence="3" id="KW-1185">Reference proteome</keyword>
<feature type="domain" description="PucR C-terminal helix-turn-helix" evidence="1">
    <location>
        <begin position="59"/>
        <end position="116"/>
    </location>
</feature>
<dbReference type="EMBL" id="JAVFKM010000009">
    <property type="protein sequence ID" value="MEF3115502.1"/>
    <property type="molecule type" value="Genomic_DNA"/>
</dbReference>
<evidence type="ECO:0000313" key="3">
    <source>
        <dbReference type="Proteomes" id="UP001348265"/>
    </source>
</evidence>
<dbReference type="Proteomes" id="UP001348265">
    <property type="component" value="Unassembled WGS sequence"/>
</dbReference>
<dbReference type="RefSeq" id="WP_331787639.1">
    <property type="nucleotide sequence ID" value="NZ_JAVFKM010000009.1"/>
</dbReference>
<dbReference type="Pfam" id="PF13556">
    <property type="entry name" value="HTH_30"/>
    <property type="match status" value="1"/>
</dbReference>
<protein>
    <submittedName>
        <fullName evidence="2">Helix-turn-helix domain-containing protein</fullName>
    </submittedName>
</protein>
<sequence length="126" mass="14077">MAWSYFFIWGHTTPPAPGGSSAPATLERLLSAVPADVRAVFSARTLRPLLPEHDRTGTLLHTLEVFLRHDASWSRTAAALHLHVNTVRYRIQRIERLTGRDLTRLPHRLDLHAALLCRARTAGGEA</sequence>
<comment type="caution">
    <text evidence="2">The sequence shown here is derived from an EMBL/GenBank/DDBJ whole genome shotgun (WGS) entry which is preliminary data.</text>
</comment>
<name>A0ABU7WVN8_9ACTN</name>
<organism evidence="2 3">
    <name type="scientific">Streptomyces chrestomyceticus</name>
    <dbReference type="NCBI Taxonomy" id="68185"/>
    <lineage>
        <taxon>Bacteria</taxon>
        <taxon>Bacillati</taxon>
        <taxon>Actinomycetota</taxon>
        <taxon>Actinomycetes</taxon>
        <taxon>Kitasatosporales</taxon>
        <taxon>Streptomycetaceae</taxon>
        <taxon>Streptomyces</taxon>
    </lineage>
</organism>
<evidence type="ECO:0000259" key="1">
    <source>
        <dbReference type="Pfam" id="PF13556"/>
    </source>
</evidence>
<dbReference type="PANTHER" id="PTHR33744">
    <property type="entry name" value="CARBOHYDRATE DIACID REGULATOR"/>
    <property type="match status" value="1"/>
</dbReference>
<dbReference type="PANTHER" id="PTHR33744:SF17">
    <property type="entry name" value="CONSERVED PROTEIN"/>
    <property type="match status" value="1"/>
</dbReference>
<reference evidence="2 3" key="1">
    <citation type="submission" date="2023-08" db="EMBL/GenBank/DDBJ databases">
        <authorList>
            <person name="Sharma P."/>
            <person name="Verma V."/>
            <person name="Mohan M.K."/>
            <person name="Dubey A.K."/>
        </authorList>
    </citation>
    <scope>NUCLEOTIDE SEQUENCE [LARGE SCALE GENOMIC DNA]</scope>
    <source>
        <strain evidence="2 3">ADP4</strain>
    </source>
</reference>
<proteinExistence type="predicted"/>
<dbReference type="InterPro" id="IPR042070">
    <property type="entry name" value="PucR_C-HTH_sf"/>
</dbReference>
<accession>A0ABU7WVN8</accession>
<gene>
    <name evidence="2" type="ORF">RB636_20225</name>
</gene>
<evidence type="ECO:0000313" key="2">
    <source>
        <dbReference type="EMBL" id="MEF3115502.1"/>
    </source>
</evidence>
<dbReference type="InterPro" id="IPR051448">
    <property type="entry name" value="CdaR-like_regulators"/>
</dbReference>